<dbReference type="AlphaFoldDB" id="A0A3D9I6Q4"/>
<dbReference type="SUPFAM" id="SSF50129">
    <property type="entry name" value="GroES-like"/>
    <property type="match status" value="1"/>
</dbReference>
<evidence type="ECO:0000256" key="1">
    <source>
        <dbReference type="ARBA" id="ARBA00022723"/>
    </source>
</evidence>
<proteinExistence type="inferred from homology"/>
<dbReference type="PROSITE" id="PS00059">
    <property type="entry name" value="ADH_ZINC"/>
    <property type="match status" value="1"/>
</dbReference>
<dbReference type="PANTHER" id="PTHR43401">
    <property type="entry name" value="L-THREONINE 3-DEHYDROGENASE"/>
    <property type="match status" value="1"/>
</dbReference>
<organism evidence="6 7">
    <name type="scientific">Cohnella phaseoli</name>
    <dbReference type="NCBI Taxonomy" id="456490"/>
    <lineage>
        <taxon>Bacteria</taxon>
        <taxon>Bacillati</taxon>
        <taxon>Bacillota</taxon>
        <taxon>Bacilli</taxon>
        <taxon>Bacillales</taxon>
        <taxon>Paenibacillaceae</taxon>
        <taxon>Cohnella</taxon>
    </lineage>
</organism>
<comment type="cofactor">
    <cofactor evidence="4">
        <name>Zn(2+)</name>
        <dbReference type="ChEBI" id="CHEBI:29105"/>
    </cofactor>
</comment>
<dbReference type="PANTHER" id="PTHR43401:SF2">
    <property type="entry name" value="L-THREONINE 3-DEHYDROGENASE"/>
    <property type="match status" value="1"/>
</dbReference>
<evidence type="ECO:0000256" key="2">
    <source>
        <dbReference type="ARBA" id="ARBA00022833"/>
    </source>
</evidence>
<evidence type="ECO:0000313" key="6">
    <source>
        <dbReference type="EMBL" id="RED57464.1"/>
    </source>
</evidence>
<dbReference type="InterPro" id="IPR013154">
    <property type="entry name" value="ADH-like_N"/>
</dbReference>
<dbReference type="InterPro" id="IPR036291">
    <property type="entry name" value="NAD(P)-bd_dom_sf"/>
</dbReference>
<dbReference type="SMART" id="SM00829">
    <property type="entry name" value="PKS_ER"/>
    <property type="match status" value="1"/>
</dbReference>
<keyword evidence="2 4" id="KW-0862">Zinc</keyword>
<dbReference type="GO" id="GO:0008270">
    <property type="term" value="F:zinc ion binding"/>
    <property type="evidence" value="ECO:0007669"/>
    <property type="project" value="InterPro"/>
</dbReference>
<comment type="caution">
    <text evidence="6">The sequence shown here is derived from an EMBL/GenBank/DDBJ whole genome shotgun (WGS) entry which is preliminary data.</text>
</comment>
<keyword evidence="3" id="KW-0560">Oxidoreductase</keyword>
<evidence type="ECO:0000259" key="5">
    <source>
        <dbReference type="SMART" id="SM00829"/>
    </source>
</evidence>
<evidence type="ECO:0000313" key="7">
    <source>
        <dbReference type="Proteomes" id="UP000256977"/>
    </source>
</evidence>
<dbReference type="RefSeq" id="WP_246016937.1">
    <property type="nucleotide sequence ID" value="NZ_QRDZ01000036.1"/>
</dbReference>
<dbReference type="Proteomes" id="UP000256977">
    <property type="component" value="Unassembled WGS sequence"/>
</dbReference>
<dbReference type="SUPFAM" id="SSF51735">
    <property type="entry name" value="NAD(P)-binding Rossmann-fold domains"/>
    <property type="match status" value="1"/>
</dbReference>
<gene>
    <name evidence="6" type="ORF">DFP98_13618</name>
</gene>
<dbReference type="Gene3D" id="3.40.50.720">
    <property type="entry name" value="NAD(P)-binding Rossmann-like Domain"/>
    <property type="match status" value="1"/>
</dbReference>
<dbReference type="Gene3D" id="3.90.180.10">
    <property type="entry name" value="Medium-chain alcohol dehydrogenases, catalytic domain"/>
    <property type="match status" value="1"/>
</dbReference>
<name>A0A3D9I6Q4_9BACL</name>
<keyword evidence="7" id="KW-1185">Reference proteome</keyword>
<dbReference type="InterPro" id="IPR011032">
    <property type="entry name" value="GroES-like_sf"/>
</dbReference>
<dbReference type="Pfam" id="PF08240">
    <property type="entry name" value="ADH_N"/>
    <property type="match status" value="1"/>
</dbReference>
<dbReference type="EMBL" id="QRDZ01000036">
    <property type="protein sequence ID" value="RED57464.1"/>
    <property type="molecule type" value="Genomic_DNA"/>
</dbReference>
<accession>A0A3D9I6Q4</accession>
<dbReference type="InterPro" id="IPR002328">
    <property type="entry name" value="ADH_Zn_CS"/>
</dbReference>
<dbReference type="InterPro" id="IPR020843">
    <property type="entry name" value="ER"/>
</dbReference>
<sequence length="337" mass="35761">MGKTLMSALVYEGPREMNVRGMSIPEPADGEVLIRVAKAGICGSELSGYLGHNSLRKPPLVMGHEFSGTIAALGQGVQGFSPGDRVTVNPLLSCHVCRSCREGRPQLCESRKIVGVHRPGAFAEYTTAPAASVYRLPESVSMEAGTLAEPLACAIHAARLAELDPADRLLIYGGGPIGLLLLQAARRFGLSDIVLTELNPHRRRIAEELGAIAVTGEEELRAVMPEGGFDVVADAVGAAATRMQSALNARLGGRVVFSGLHEADSPLPVNVIIRNELKLRGAFCYDDGDFETALQWLADGSVGLDDWFKISPLSEGKASFELLLSDPGPVAKIVLSI</sequence>
<comment type="similarity">
    <text evidence="4">Belongs to the zinc-containing alcohol dehydrogenase family.</text>
</comment>
<reference evidence="6 7" key="1">
    <citation type="submission" date="2018-07" db="EMBL/GenBank/DDBJ databases">
        <title>Genomic Encyclopedia of Type Strains, Phase III (KMG-III): the genomes of soil and plant-associated and newly described type strains.</title>
        <authorList>
            <person name="Whitman W."/>
        </authorList>
    </citation>
    <scope>NUCLEOTIDE SEQUENCE [LARGE SCALE GENOMIC DNA]</scope>
    <source>
        <strain evidence="6 7">CECT 7287</strain>
    </source>
</reference>
<dbReference type="InterPro" id="IPR050129">
    <property type="entry name" value="Zn_alcohol_dh"/>
</dbReference>
<protein>
    <submittedName>
        <fullName evidence="6">2-desacetyl-2-hydroxyethyl bacteriochlorophyllide A dehydrogenase</fullName>
    </submittedName>
</protein>
<dbReference type="InterPro" id="IPR013149">
    <property type="entry name" value="ADH-like_C"/>
</dbReference>
<dbReference type="GO" id="GO:0016491">
    <property type="term" value="F:oxidoreductase activity"/>
    <property type="evidence" value="ECO:0007669"/>
    <property type="project" value="UniProtKB-KW"/>
</dbReference>
<evidence type="ECO:0000256" key="3">
    <source>
        <dbReference type="ARBA" id="ARBA00023002"/>
    </source>
</evidence>
<evidence type="ECO:0000256" key="4">
    <source>
        <dbReference type="RuleBase" id="RU361277"/>
    </source>
</evidence>
<feature type="domain" description="Enoyl reductase (ER)" evidence="5">
    <location>
        <begin position="13"/>
        <end position="304"/>
    </location>
</feature>
<dbReference type="Pfam" id="PF00107">
    <property type="entry name" value="ADH_zinc_N"/>
    <property type="match status" value="1"/>
</dbReference>
<keyword evidence="1 4" id="KW-0479">Metal-binding</keyword>